<evidence type="ECO:0000256" key="1">
    <source>
        <dbReference type="SAM" id="SignalP"/>
    </source>
</evidence>
<accession>A0A1B6CUP9</accession>
<keyword evidence="1" id="KW-0732">Signal</keyword>
<dbReference type="AlphaFoldDB" id="A0A1B6CUP9"/>
<feature type="signal peptide" evidence="1">
    <location>
        <begin position="1"/>
        <end position="18"/>
    </location>
</feature>
<evidence type="ECO:0000313" key="2">
    <source>
        <dbReference type="EMBL" id="JAS16953.1"/>
    </source>
</evidence>
<gene>
    <name evidence="2" type="ORF">g.4118</name>
</gene>
<reference evidence="2" key="1">
    <citation type="submission" date="2015-12" db="EMBL/GenBank/DDBJ databases">
        <title>De novo transcriptome assembly of four potential Pierce s Disease insect vectors from Arizona vineyards.</title>
        <authorList>
            <person name="Tassone E.E."/>
        </authorList>
    </citation>
    <scope>NUCLEOTIDE SEQUENCE</scope>
</reference>
<protein>
    <submittedName>
        <fullName evidence="2">Uncharacterized protein</fullName>
    </submittedName>
</protein>
<dbReference type="EMBL" id="GEDC01020345">
    <property type="protein sequence ID" value="JAS16953.1"/>
    <property type="molecule type" value="Transcribed_RNA"/>
</dbReference>
<proteinExistence type="predicted"/>
<feature type="chain" id="PRO_5008580671" evidence="1">
    <location>
        <begin position="19"/>
        <end position="212"/>
    </location>
</feature>
<organism evidence="2">
    <name type="scientific">Clastoptera arizonana</name>
    <name type="common">Arizona spittle bug</name>
    <dbReference type="NCBI Taxonomy" id="38151"/>
    <lineage>
        <taxon>Eukaryota</taxon>
        <taxon>Metazoa</taxon>
        <taxon>Ecdysozoa</taxon>
        <taxon>Arthropoda</taxon>
        <taxon>Hexapoda</taxon>
        <taxon>Insecta</taxon>
        <taxon>Pterygota</taxon>
        <taxon>Neoptera</taxon>
        <taxon>Paraneoptera</taxon>
        <taxon>Hemiptera</taxon>
        <taxon>Auchenorrhyncha</taxon>
        <taxon>Cercopoidea</taxon>
        <taxon>Clastopteridae</taxon>
        <taxon>Clastoptera</taxon>
    </lineage>
</organism>
<name>A0A1B6CUP9_9HEMI</name>
<sequence length="212" mass="24708">MNFPLLLLTSIIAPLINGQYEGTCGRKFVQTLPWIDLDKFTANTYKYLFFPDHPSFFEVSSIVVSFDELSKNLYNITVTSFLGEIKSVTHYKQLYLQNARIYEIQQDEYGSDTVPTYQVKVYASGGDLYNKYNYFAYYRCKNNGSVYDNCGEIPEQDFRFVAVRIGYCITKKDIDNILQVDKKWNFNGGFIMSPNYGPICYDDDNKYKQDFI</sequence>